<dbReference type="Pfam" id="PF10098">
    <property type="entry name" value="DUF2336"/>
    <property type="match status" value="1"/>
</dbReference>
<organism evidence="1 2">
    <name type="scientific">Ancylobacter novellus</name>
    <name type="common">Thiobacillus novellus</name>
    <dbReference type="NCBI Taxonomy" id="921"/>
    <lineage>
        <taxon>Bacteria</taxon>
        <taxon>Pseudomonadati</taxon>
        <taxon>Pseudomonadota</taxon>
        <taxon>Alphaproteobacteria</taxon>
        <taxon>Hyphomicrobiales</taxon>
        <taxon>Xanthobacteraceae</taxon>
        <taxon>Ancylobacter</taxon>
    </lineage>
</organism>
<dbReference type="InterPro" id="IPR014598">
    <property type="entry name" value="UCP035865"/>
</dbReference>
<evidence type="ECO:0000313" key="1">
    <source>
        <dbReference type="EMBL" id="PZQ16931.1"/>
    </source>
</evidence>
<dbReference type="Proteomes" id="UP000249577">
    <property type="component" value="Unassembled WGS sequence"/>
</dbReference>
<dbReference type="EMBL" id="QFPN01000003">
    <property type="protein sequence ID" value="PZQ16931.1"/>
    <property type="molecule type" value="Genomic_DNA"/>
</dbReference>
<sequence length="379" mass="39922">MIVERYLDWAATAPAHMRAEAAGALARSYLHDELDPHVRDSVETALTCALDDEHIAVRSALADAFASSPRAPHAIVLSLAQDIPDVADPILSRSPVLSDLELVDVVALGGPRAQAAVAGRRTVSGPLAAAIAEVADARACERLARNAGAHLTRAAAARIAVRHGGDGATRDALISRGDIGPEIREILMRSVAETLQAFVAGCGWLGVDRARRAAEEACERGHVTIARAIPDARAFVLHLAGAGLFRPGLALRAMLSGDVGLFEAALSALSGQEPARVAGFVQDFEGRGFEALYMRAGFPRTALPVFRAALAAGREAGFADRDAATLSRRMVERALTACEGSEADVVSLRATLRRFAAEAAREEARRALRDVDERVAAAA</sequence>
<protein>
    <submittedName>
        <fullName evidence="1">Amino acid ABC transporter permease</fullName>
    </submittedName>
</protein>
<name>A0A2W5KIX2_ANCNO</name>
<reference evidence="1 2" key="1">
    <citation type="submission" date="2017-08" db="EMBL/GenBank/DDBJ databases">
        <title>Infants hospitalized years apart are colonized by the same room-sourced microbial strains.</title>
        <authorList>
            <person name="Brooks B."/>
            <person name="Olm M.R."/>
            <person name="Firek B.A."/>
            <person name="Baker R."/>
            <person name="Thomas B.C."/>
            <person name="Morowitz M.J."/>
            <person name="Banfield J.F."/>
        </authorList>
    </citation>
    <scope>NUCLEOTIDE SEQUENCE [LARGE SCALE GENOMIC DNA]</scope>
    <source>
        <strain evidence="1">S2_005_003_R2_43</strain>
    </source>
</reference>
<dbReference type="AlphaFoldDB" id="A0A2W5KIX2"/>
<dbReference type="PIRSF" id="PIRSF035865">
    <property type="entry name" value="UCP035865"/>
    <property type="match status" value="1"/>
</dbReference>
<accession>A0A2W5KIX2</accession>
<gene>
    <name evidence="1" type="ORF">DI565_05940</name>
</gene>
<dbReference type="InterPro" id="IPR019285">
    <property type="entry name" value="DUF2336"/>
</dbReference>
<evidence type="ECO:0000313" key="2">
    <source>
        <dbReference type="Proteomes" id="UP000249577"/>
    </source>
</evidence>
<comment type="caution">
    <text evidence="1">The sequence shown here is derived from an EMBL/GenBank/DDBJ whole genome shotgun (WGS) entry which is preliminary data.</text>
</comment>
<proteinExistence type="predicted"/>